<dbReference type="EMBL" id="LT629748">
    <property type="protein sequence ID" value="SDS24982.1"/>
    <property type="molecule type" value="Genomic_DNA"/>
</dbReference>
<accession>A0A1H1QND3</accession>
<proteinExistence type="predicted"/>
<sequence>MAVSVLARFIADEWFKIMMILCFLLLVAALTFELQFDNLTVMLLSLAGTLWGIGEMACRPYREIVTQDVILPGYAKMSGRPRRLNMAGFCLFTLALLVAGAGAYRLWLILPLLLVG</sequence>
<gene>
    <name evidence="2" type="ORF">SAMN05216198_1536</name>
</gene>
<organism evidence="2 3">
    <name type="scientific">Halopseudomonas litoralis</name>
    <dbReference type="NCBI Taxonomy" id="797277"/>
    <lineage>
        <taxon>Bacteria</taxon>
        <taxon>Pseudomonadati</taxon>
        <taxon>Pseudomonadota</taxon>
        <taxon>Gammaproteobacteria</taxon>
        <taxon>Pseudomonadales</taxon>
        <taxon>Pseudomonadaceae</taxon>
        <taxon>Halopseudomonas</taxon>
    </lineage>
</organism>
<feature type="transmembrane region" description="Helical" evidence="1">
    <location>
        <begin position="14"/>
        <end position="32"/>
    </location>
</feature>
<dbReference type="RefSeq" id="WP_090272764.1">
    <property type="nucleotide sequence ID" value="NZ_LT629748.1"/>
</dbReference>
<evidence type="ECO:0000313" key="3">
    <source>
        <dbReference type="Proteomes" id="UP000243426"/>
    </source>
</evidence>
<reference evidence="3" key="1">
    <citation type="submission" date="2016-10" db="EMBL/GenBank/DDBJ databases">
        <authorList>
            <person name="Varghese N."/>
            <person name="Submissions S."/>
        </authorList>
    </citation>
    <scope>NUCLEOTIDE SEQUENCE [LARGE SCALE GENOMIC DNA]</scope>
    <source>
        <strain evidence="3">2SM5</strain>
    </source>
</reference>
<keyword evidence="1" id="KW-0812">Transmembrane</keyword>
<keyword evidence="3" id="KW-1185">Reference proteome</keyword>
<keyword evidence="1" id="KW-1133">Transmembrane helix</keyword>
<name>A0A1H1QND3_9GAMM</name>
<evidence type="ECO:0000313" key="2">
    <source>
        <dbReference type="EMBL" id="SDS24982.1"/>
    </source>
</evidence>
<keyword evidence="1" id="KW-0472">Membrane</keyword>
<dbReference type="AlphaFoldDB" id="A0A1H1QND3"/>
<dbReference type="Proteomes" id="UP000243426">
    <property type="component" value="Chromosome I"/>
</dbReference>
<protein>
    <submittedName>
        <fullName evidence="2">Uncharacterized protein</fullName>
    </submittedName>
</protein>
<feature type="transmembrane region" description="Helical" evidence="1">
    <location>
        <begin position="86"/>
        <end position="107"/>
    </location>
</feature>
<evidence type="ECO:0000256" key="1">
    <source>
        <dbReference type="SAM" id="Phobius"/>
    </source>
</evidence>
<dbReference type="STRING" id="797277.SAMN05216198_1536"/>
<dbReference type="OrthoDB" id="9931519at2"/>